<dbReference type="EMBL" id="FOXB01000045">
    <property type="protein sequence ID" value="SFP83647.1"/>
    <property type="molecule type" value="Genomic_DNA"/>
</dbReference>
<dbReference type="Proteomes" id="UP000199227">
    <property type="component" value="Unassembled WGS sequence"/>
</dbReference>
<dbReference type="STRING" id="223786.SAMN05216234_14518"/>
<accession>A0A1I5TM00</accession>
<keyword evidence="2" id="KW-1185">Reference proteome</keyword>
<reference evidence="1 2" key="1">
    <citation type="submission" date="2016-10" db="EMBL/GenBank/DDBJ databases">
        <authorList>
            <person name="de Groot N.N."/>
        </authorList>
    </citation>
    <scope>NUCLEOTIDE SEQUENCE [LARGE SCALE GENOMIC DNA]</scope>
    <source>
        <strain evidence="1 2">EP1-55-1</strain>
    </source>
</reference>
<proteinExistence type="predicted"/>
<evidence type="ECO:0000313" key="1">
    <source>
        <dbReference type="EMBL" id="SFP83647.1"/>
    </source>
</evidence>
<organism evidence="1 2">
    <name type="scientific">Hydrogenimonas thermophila</name>
    <dbReference type="NCBI Taxonomy" id="223786"/>
    <lineage>
        <taxon>Bacteria</taxon>
        <taxon>Pseudomonadati</taxon>
        <taxon>Campylobacterota</taxon>
        <taxon>Epsilonproteobacteria</taxon>
        <taxon>Campylobacterales</taxon>
        <taxon>Hydrogenimonadaceae</taxon>
        <taxon>Hydrogenimonas</taxon>
    </lineage>
</organism>
<evidence type="ECO:0000313" key="2">
    <source>
        <dbReference type="Proteomes" id="UP000199227"/>
    </source>
</evidence>
<gene>
    <name evidence="1" type="ORF">SAMN05216234_14518</name>
</gene>
<dbReference type="AlphaFoldDB" id="A0A1I5TM00"/>
<name>A0A1I5TM00_9BACT</name>
<sequence length="306" mass="36436">MNSITLCNINKLFQNRYVFTDEEGIYYLWQIYFSDFGATLEIVAFKKVDNKFVEIETTKVGELLDYLKFRLLNKSASEIIEFFRSLSSLEFSIPKSIIEKFGEKFCRLFLRDADSELLFLDTNAKHWIIDFEKVKNRDSEFLKEPDLFPFFISELGVTLTKDLKLQKSGKSLSIEELGKIYEEYKLSLIPIIKKKDKILRKIEEDLERRFFESLKEIKSKKICDYEIDPKVEVFDTLLGYEPIFTIHYIEEMFKDKSPYSLNFYGLDLKVGRLCWYVLDAFGLESVNAKFYYWSDIEIKNQKFFKI</sequence>
<protein>
    <submittedName>
        <fullName evidence="1">Uncharacterized protein</fullName>
    </submittedName>
</protein>
<dbReference type="OrthoDB" id="5373572at2"/>
<dbReference type="RefSeq" id="WP_092913844.1">
    <property type="nucleotide sequence ID" value="NZ_CP136592.1"/>
</dbReference>